<protein>
    <submittedName>
        <fullName evidence="6">AraC family transcriptional regulator</fullName>
    </submittedName>
</protein>
<evidence type="ECO:0000256" key="4">
    <source>
        <dbReference type="SAM" id="Phobius"/>
    </source>
</evidence>
<keyword evidence="3" id="KW-0804">Transcription</keyword>
<dbReference type="Pfam" id="PF12833">
    <property type="entry name" value="HTH_18"/>
    <property type="match status" value="1"/>
</dbReference>
<feature type="transmembrane region" description="Helical" evidence="4">
    <location>
        <begin position="157"/>
        <end position="177"/>
    </location>
</feature>
<keyword evidence="4" id="KW-1133">Transmembrane helix</keyword>
<keyword evidence="2" id="KW-0238">DNA-binding</keyword>
<sequence length="380" mass="43856">MDLFSIVILLGIVQGILLSYFFISNSKGNRLPNLLLGILLLGLSLIITDVWLGYTNYMFKVVWLVDTTEPINLLLAPLTYLYIKKAISNQDFKNRDWLHFIPFGTYLIYMALLVYPQSAEYKYNANVDAFHPEMNRISADMYGEHWMFLLKRHISDFTFLSMFSYDIAVFVMLKKAYDKIGYSFFTREKTALSWYRRFHLQLVTLVLAFLIIRISFNSDLGDHIIAALITLIIYATSLTVFSRSMFFQENNTRVVKKYEKSSLTEELQTSTLKKLEEIMKTEKPFLDAGFSMPALAKRLGISTHHLSQILNEELGQTFFDFLASHRIAEAKVLLCAEDSSYIKIEEIAQMVGYNSKSAFNTAFRKNTGLTPSEFKKQSVK</sequence>
<evidence type="ECO:0000256" key="3">
    <source>
        <dbReference type="ARBA" id="ARBA00023163"/>
    </source>
</evidence>
<feature type="transmembrane region" description="Helical" evidence="4">
    <location>
        <begin position="6"/>
        <end position="23"/>
    </location>
</feature>
<feature type="transmembrane region" description="Helical" evidence="4">
    <location>
        <begin position="35"/>
        <end position="55"/>
    </location>
</feature>
<reference evidence="7" key="1">
    <citation type="submission" date="2023-07" db="EMBL/GenBank/DDBJ databases">
        <title>Dyadobacter sp. nov 'subterranea' isolated from contaminted grondwater.</title>
        <authorList>
            <person name="Szabo I."/>
            <person name="Al-Omari J."/>
            <person name="Szerdahelyi S.G."/>
            <person name="Rado J."/>
        </authorList>
    </citation>
    <scope>NUCLEOTIDE SEQUENCE [LARGE SCALE GENOMIC DNA]</scope>
    <source>
        <strain evidence="7">UP-52</strain>
    </source>
</reference>
<evidence type="ECO:0000256" key="1">
    <source>
        <dbReference type="ARBA" id="ARBA00023015"/>
    </source>
</evidence>
<keyword evidence="4" id="KW-0472">Membrane</keyword>
<feature type="transmembrane region" description="Helical" evidence="4">
    <location>
        <begin position="222"/>
        <end position="241"/>
    </location>
</feature>
<gene>
    <name evidence="6" type="ORF">IEE83_30550</name>
</gene>
<evidence type="ECO:0000313" key="6">
    <source>
        <dbReference type="EMBL" id="MBE9466230.1"/>
    </source>
</evidence>
<keyword evidence="7" id="KW-1185">Reference proteome</keyword>
<dbReference type="InterPro" id="IPR018060">
    <property type="entry name" value="HTH_AraC"/>
</dbReference>
<evidence type="ECO:0000259" key="5">
    <source>
        <dbReference type="PROSITE" id="PS01124"/>
    </source>
</evidence>
<dbReference type="SMART" id="SM00342">
    <property type="entry name" value="HTH_ARAC"/>
    <property type="match status" value="1"/>
</dbReference>
<accession>A0ABR9WL40</accession>
<keyword evidence="4" id="KW-0812">Transmembrane</keyword>
<dbReference type="SUPFAM" id="SSF46689">
    <property type="entry name" value="Homeodomain-like"/>
    <property type="match status" value="1"/>
</dbReference>
<feature type="transmembrane region" description="Helical" evidence="4">
    <location>
        <begin position="61"/>
        <end position="83"/>
    </location>
</feature>
<comment type="caution">
    <text evidence="6">The sequence shown here is derived from an EMBL/GenBank/DDBJ whole genome shotgun (WGS) entry which is preliminary data.</text>
</comment>
<dbReference type="PANTHER" id="PTHR43280">
    <property type="entry name" value="ARAC-FAMILY TRANSCRIPTIONAL REGULATOR"/>
    <property type="match status" value="1"/>
</dbReference>
<dbReference type="InterPro" id="IPR009057">
    <property type="entry name" value="Homeodomain-like_sf"/>
</dbReference>
<feature type="transmembrane region" description="Helical" evidence="4">
    <location>
        <begin position="95"/>
        <end position="115"/>
    </location>
</feature>
<evidence type="ECO:0000256" key="2">
    <source>
        <dbReference type="ARBA" id="ARBA00023125"/>
    </source>
</evidence>
<keyword evidence="1" id="KW-0805">Transcription regulation</keyword>
<feature type="domain" description="HTH araC/xylS-type" evidence="5">
    <location>
        <begin position="276"/>
        <end position="377"/>
    </location>
</feature>
<dbReference type="InterPro" id="IPR020449">
    <property type="entry name" value="Tscrpt_reg_AraC-type_HTH"/>
</dbReference>
<organism evidence="6 7">
    <name type="scientific">Dyadobacter subterraneus</name>
    <dbReference type="NCBI Taxonomy" id="2773304"/>
    <lineage>
        <taxon>Bacteria</taxon>
        <taxon>Pseudomonadati</taxon>
        <taxon>Bacteroidota</taxon>
        <taxon>Cytophagia</taxon>
        <taxon>Cytophagales</taxon>
        <taxon>Spirosomataceae</taxon>
        <taxon>Dyadobacter</taxon>
    </lineage>
</organism>
<dbReference type="PROSITE" id="PS01124">
    <property type="entry name" value="HTH_ARAC_FAMILY_2"/>
    <property type="match status" value="1"/>
</dbReference>
<dbReference type="PRINTS" id="PR00032">
    <property type="entry name" value="HTHARAC"/>
</dbReference>
<dbReference type="EMBL" id="JACYGY010000002">
    <property type="protein sequence ID" value="MBE9466230.1"/>
    <property type="molecule type" value="Genomic_DNA"/>
</dbReference>
<dbReference type="Gene3D" id="1.10.10.60">
    <property type="entry name" value="Homeodomain-like"/>
    <property type="match status" value="1"/>
</dbReference>
<feature type="transmembrane region" description="Helical" evidence="4">
    <location>
        <begin position="198"/>
        <end position="216"/>
    </location>
</feature>
<dbReference type="Proteomes" id="UP000634134">
    <property type="component" value="Unassembled WGS sequence"/>
</dbReference>
<proteinExistence type="predicted"/>
<dbReference type="PANTHER" id="PTHR43280:SF29">
    <property type="entry name" value="ARAC-FAMILY TRANSCRIPTIONAL REGULATOR"/>
    <property type="match status" value="1"/>
</dbReference>
<evidence type="ECO:0000313" key="7">
    <source>
        <dbReference type="Proteomes" id="UP000634134"/>
    </source>
</evidence>
<name>A0ABR9WL40_9BACT</name>
<dbReference type="InterPro" id="IPR018062">
    <property type="entry name" value="HTH_AraC-typ_CS"/>
</dbReference>
<dbReference type="PROSITE" id="PS00041">
    <property type="entry name" value="HTH_ARAC_FAMILY_1"/>
    <property type="match status" value="1"/>
</dbReference>